<name>A0A7S3JPY0_9STRA</name>
<keyword evidence="2" id="KW-0732">Signal</keyword>
<evidence type="ECO:0000259" key="3">
    <source>
        <dbReference type="Pfam" id="PF13767"/>
    </source>
</evidence>
<evidence type="ECO:0000313" key="4">
    <source>
        <dbReference type="EMBL" id="CAE0361251.1"/>
    </source>
</evidence>
<accession>A0A7S3JPY0</accession>
<feature type="region of interest" description="Disordered" evidence="1">
    <location>
        <begin position="181"/>
        <end position="207"/>
    </location>
</feature>
<feature type="domain" description="DUF4168" evidence="3">
    <location>
        <begin position="230"/>
        <end position="321"/>
    </location>
</feature>
<feature type="compositionally biased region" description="Low complexity" evidence="1">
    <location>
        <begin position="187"/>
        <end position="203"/>
    </location>
</feature>
<gene>
    <name evidence="4" type="ORF">ALAG00032_LOCUS1984</name>
</gene>
<feature type="signal peptide" evidence="2">
    <location>
        <begin position="1"/>
        <end position="33"/>
    </location>
</feature>
<reference evidence="4" key="1">
    <citation type="submission" date="2021-01" db="EMBL/GenBank/DDBJ databases">
        <authorList>
            <person name="Corre E."/>
            <person name="Pelletier E."/>
            <person name="Niang G."/>
            <person name="Scheremetjew M."/>
            <person name="Finn R."/>
            <person name="Kale V."/>
            <person name="Holt S."/>
            <person name="Cochrane G."/>
            <person name="Meng A."/>
            <person name="Brown T."/>
            <person name="Cohen L."/>
        </authorList>
    </citation>
    <scope>NUCLEOTIDE SEQUENCE</scope>
    <source>
        <strain evidence="4">CCMP1510</strain>
    </source>
</reference>
<feature type="chain" id="PRO_5030825949" description="DUF4168 domain-containing protein" evidence="2">
    <location>
        <begin position="34"/>
        <end position="331"/>
    </location>
</feature>
<organism evidence="4">
    <name type="scientific">Aureoumbra lagunensis</name>
    <dbReference type="NCBI Taxonomy" id="44058"/>
    <lineage>
        <taxon>Eukaryota</taxon>
        <taxon>Sar</taxon>
        <taxon>Stramenopiles</taxon>
        <taxon>Ochrophyta</taxon>
        <taxon>Pelagophyceae</taxon>
        <taxon>Pelagomonadales</taxon>
        <taxon>Aureoumbra</taxon>
    </lineage>
</organism>
<sequence>MRRRRGSSLIPSCLLVLKLYEILLLMLCKESFGMAGNAPGRNIPSRDKLCLFDRDRPDEVLYDRYALALAATERARELRDEALIHSVGRIRWMMRKWSRESQLNACDPRILASASPEWRTACARHSIVCGRIIDAVSGLSVSEFNTISRTVAGSPDLKQKVLHQAYLYRLASKIDTKRDPIIAPSQTIGGSSDSTSSSTITRSPPDDTLLKAYNKQNPRGSTALDGATADSIKLFASLAKQVQHLQQQQRAQLVSTLKIDEFPDLPICDDRVLPFMSQEVRDLCRAFPAKAEALVRSYGVDYSSFEKLLAKVDSDPIFRWRLKRQMRQLDN</sequence>
<dbReference type="EMBL" id="HBIJ01002880">
    <property type="protein sequence ID" value="CAE0361251.1"/>
    <property type="molecule type" value="Transcribed_RNA"/>
</dbReference>
<dbReference type="InterPro" id="IPR025433">
    <property type="entry name" value="DUF4168"/>
</dbReference>
<evidence type="ECO:0000256" key="1">
    <source>
        <dbReference type="SAM" id="MobiDB-lite"/>
    </source>
</evidence>
<dbReference type="Pfam" id="PF13767">
    <property type="entry name" value="DUF4168"/>
    <property type="match status" value="1"/>
</dbReference>
<protein>
    <recommendedName>
        <fullName evidence="3">DUF4168 domain-containing protein</fullName>
    </recommendedName>
</protein>
<dbReference type="AlphaFoldDB" id="A0A7S3JPY0"/>
<proteinExistence type="predicted"/>
<evidence type="ECO:0000256" key="2">
    <source>
        <dbReference type="SAM" id="SignalP"/>
    </source>
</evidence>